<accession>A0AAQ3UDI1</accession>
<dbReference type="Proteomes" id="UP001341281">
    <property type="component" value="Chromosome 08"/>
</dbReference>
<evidence type="ECO:0000313" key="1">
    <source>
        <dbReference type="EMBL" id="WVZ90329.1"/>
    </source>
</evidence>
<evidence type="ECO:0000313" key="2">
    <source>
        <dbReference type="Proteomes" id="UP001341281"/>
    </source>
</evidence>
<gene>
    <name evidence="1" type="ORF">U9M48_036638</name>
</gene>
<feature type="non-terminal residue" evidence="1">
    <location>
        <position position="125"/>
    </location>
</feature>
<keyword evidence="2" id="KW-1185">Reference proteome</keyword>
<sequence>WCSRLCLADAASLVLSSPFKSRGHPDRILLPSYGSQDVTETGVWRRRRDAPSRRARSIAGSLVAPSAALPLGSCLHPSTDYESSMYPSSVCVIGSFVAASWNRILQISNHDRNANKEVLNMSRFQ</sequence>
<dbReference type="EMBL" id="CP144752">
    <property type="protein sequence ID" value="WVZ90329.1"/>
    <property type="molecule type" value="Genomic_DNA"/>
</dbReference>
<organism evidence="1 2">
    <name type="scientific">Paspalum notatum var. saurae</name>
    <dbReference type="NCBI Taxonomy" id="547442"/>
    <lineage>
        <taxon>Eukaryota</taxon>
        <taxon>Viridiplantae</taxon>
        <taxon>Streptophyta</taxon>
        <taxon>Embryophyta</taxon>
        <taxon>Tracheophyta</taxon>
        <taxon>Spermatophyta</taxon>
        <taxon>Magnoliopsida</taxon>
        <taxon>Liliopsida</taxon>
        <taxon>Poales</taxon>
        <taxon>Poaceae</taxon>
        <taxon>PACMAD clade</taxon>
        <taxon>Panicoideae</taxon>
        <taxon>Andropogonodae</taxon>
        <taxon>Paspaleae</taxon>
        <taxon>Paspalinae</taxon>
        <taxon>Paspalum</taxon>
    </lineage>
</organism>
<reference evidence="1 2" key="1">
    <citation type="submission" date="2024-02" db="EMBL/GenBank/DDBJ databases">
        <title>High-quality chromosome-scale genome assembly of Pensacola bahiagrass (Paspalum notatum Flugge var. saurae).</title>
        <authorList>
            <person name="Vega J.M."/>
            <person name="Podio M."/>
            <person name="Orjuela J."/>
            <person name="Siena L.A."/>
            <person name="Pessino S.C."/>
            <person name="Combes M.C."/>
            <person name="Mariac C."/>
            <person name="Albertini E."/>
            <person name="Pupilli F."/>
            <person name="Ortiz J.P.A."/>
            <person name="Leblanc O."/>
        </authorList>
    </citation>
    <scope>NUCLEOTIDE SEQUENCE [LARGE SCALE GENOMIC DNA]</scope>
    <source>
        <strain evidence="1">R1</strain>
        <tissue evidence="1">Leaf</tissue>
    </source>
</reference>
<name>A0AAQ3UDI1_PASNO</name>
<protein>
    <submittedName>
        <fullName evidence="1">Uncharacterized protein</fullName>
    </submittedName>
</protein>
<proteinExistence type="predicted"/>
<dbReference type="AlphaFoldDB" id="A0AAQ3UDI1"/>